<gene>
    <name evidence="1" type="ORF">EVA69_00420</name>
</gene>
<protein>
    <submittedName>
        <fullName evidence="1">Uncharacterized protein</fullName>
    </submittedName>
</protein>
<reference evidence="1 2" key="1">
    <citation type="submission" date="2019-02" db="EMBL/GenBank/DDBJ databases">
        <title>Prokaryotic population dynamics and viral predation in marine succession experiment using metagenomics: the confinement effect.</title>
        <authorList>
            <person name="Haro-Moreno J.M."/>
            <person name="Rodriguez-Valera F."/>
            <person name="Lopez-Perez M."/>
        </authorList>
    </citation>
    <scope>NUCLEOTIDE SEQUENCE [LARGE SCALE GENOMIC DNA]</scope>
    <source>
        <strain evidence="1">MED-G158</strain>
    </source>
</reference>
<evidence type="ECO:0000313" key="2">
    <source>
        <dbReference type="Proteomes" id="UP000320404"/>
    </source>
</evidence>
<comment type="caution">
    <text evidence="1">The sequence shown here is derived from an EMBL/GenBank/DDBJ whole genome shotgun (WGS) entry which is preliminary data.</text>
</comment>
<dbReference type="AlphaFoldDB" id="A0A520S729"/>
<proteinExistence type="predicted"/>
<dbReference type="EMBL" id="SHAH01000002">
    <property type="protein sequence ID" value="RZO78261.1"/>
    <property type="molecule type" value="Genomic_DNA"/>
</dbReference>
<accession>A0A520S729</accession>
<dbReference type="Proteomes" id="UP000320404">
    <property type="component" value="Unassembled WGS sequence"/>
</dbReference>
<evidence type="ECO:0000313" key="1">
    <source>
        <dbReference type="EMBL" id="RZO78261.1"/>
    </source>
</evidence>
<name>A0A520S729_9GAMM</name>
<organism evidence="1 2">
    <name type="scientific">OM182 bacterium</name>
    <dbReference type="NCBI Taxonomy" id="2510334"/>
    <lineage>
        <taxon>Bacteria</taxon>
        <taxon>Pseudomonadati</taxon>
        <taxon>Pseudomonadota</taxon>
        <taxon>Gammaproteobacteria</taxon>
        <taxon>OMG group</taxon>
        <taxon>OM182 clade</taxon>
    </lineage>
</organism>
<dbReference type="Gene3D" id="1.10.3210.10">
    <property type="entry name" value="Hypothetical protein af1432"/>
    <property type="match status" value="1"/>
</dbReference>
<sequence>MKYQHEPCDAGKHSAYPTLVFMALRLLRQHEIGKASEEEIPEFLVERFELDPEEVERVVEKVLESNDDIIAIAIASPS</sequence>